<dbReference type="NCBIfam" id="TIGR00377">
    <property type="entry name" value="ant_ant_sig"/>
    <property type="match status" value="1"/>
</dbReference>
<dbReference type="PANTHER" id="PTHR33495:SF2">
    <property type="entry name" value="ANTI-SIGMA FACTOR ANTAGONIST TM_1081-RELATED"/>
    <property type="match status" value="1"/>
</dbReference>
<dbReference type="Gene3D" id="3.30.750.24">
    <property type="entry name" value="STAS domain"/>
    <property type="match status" value="1"/>
</dbReference>
<protein>
    <recommendedName>
        <fullName evidence="2">Anti-sigma factor antagonist</fullName>
    </recommendedName>
</protein>
<dbReference type="PROSITE" id="PS50801">
    <property type="entry name" value="STAS"/>
    <property type="match status" value="1"/>
</dbReference>
<dbReference type="InterPro" id="IPR036513">
    <property type="entry name" value="STAS_dom_sf"/>
</dbReference>
<comment type="caution">
    <text evidence="4">The sequence shown here is derived from an EMBL/GenBank/DDBJ whole genome shotgun (WGS) entry which is preliminary data.</text>
</comment>
<dbReference type="Pfam" id="PF01740">
    <property type="entry name" value="STAS"/>
    <property type="match status" value="1"/>
</dbReference>
<organism evidence="4 5">
    <name type="scientific">Streptomyces alanosinicus</name>
    <dbReference type="NCBI Taxonomy" id="68171"/>
    <lineage>
        <taxon>Bacteria</taxon>
        <taxon>Bacillati</taxon>
        <taxon>Actinomycetota</taxon>
        <taxon>Actinomycetes</taxon>
        <taxon>Kitasatosporales</taxon>
        <taxon>Streptomycetaceae</taxon>
        <taxon>Streptomyces</taxon>
    </lineage>
</organism>
<dbReference type="InterPro" id="IPR002645">
    <property type="entry name" value="STAS_dom"/>
</dbReference>
<comment type="similarity">
    <text evidence="1 2">Belongs to the anti-sigma-factor antagonist family.</text>
</comment>
<evidence type="ECO:0000313" key="5">
    <source>
        <dbReference type="Proteomes" id="UP000655443"/>
    </source>
</evidence>
<evidence type="ECO:0000256" key="1">
    <source>
        <dbReference type="ARBA" id="ARBA00009013"/>
    </source>
</evidence>
<gene>
    <name evidence="4" type="ORF">GCM10010339_88110</name>
</gene>
<dbReference type="InterPro" id="IPR003658">
    <property type="entry name" value="Anti-sigma_ant"/>
</dbReference>
<dbReference type="EMBL" id="BMVG01000057">
    <property type="protein sequence ID" value="GHE14981.1"/>
    <property type="molecule type" value="Genomic_DNA"/>
</dbReference>
<keyword evidence="5" id="KW-1185">Reference proteome</keyword>
<evidence type="ECO:0000313" key="4">
    <source>
        <dbReference type="EMBL" id="GHE14981.1"/>
    </source>
</evidence>
<name>A0A918YSQ7_9ACTN</name>
<dbReference type="CDD" id="cd07043">
    <property type="entry name" value="STAS_anti-anti-sigma_factors"/>
    <property type="match status" value="1"/>
</dbReference>
<sequence>MGRPALTPGRTATGADRPYRRIRPVRLALSMYEIDRPRVSARETARDVVAAEHVAGGATVVSLRGEIDVLTAPALAERLDALTVSPRPDLVLDLRSIAFIDCAGLGVLCRARNRVLARRGRLRLISDNGCLVRLLRVAGLGGVFDVQPHLPHLPPAVANEAPSTASP</sequence>
<dbReference type="AlphaFoldDB" id="A0A918YSQ7"/>
<evidence type="ECO:0000256" key="2">
    <source>
        <dbReference type="RuleBase" id="RU003749"/>
    </source>
</evidence>
<dbReference type="Proteomes" id="UP000655443">
    <property type="component" value="Unassembled WGS sequence"/>
</dbReference>
<reference evidence="4" key="2">
    <citation type="submission" date="2020-09" db="EMBL/GenBank/DDBJ databases">
        <authorList>
            <person name="Sun Q."/>
            <person name="Ohkuma M."/>
        </authorList>
    </citation>
    <scope>NUCLEOTIDE SEQUENCE</scope>
    <source>
        <strain evidence="4">JCM 4714</strain>
    </source>
</reference>
<dbReference type="SUPFAM" id="SSF52091">
    <property type="entry name" value="SpoIIaa-like"/>
    <property type="match status" value="1"/>
</dbReference>
<proteinExistence type="inferred from homology"/>
<feature type="domain" description="STAS" evidence="3">
    <location>
        <begin position="57"/>
        <end position="160"/>
    </location>
</feature>
<accession>A0A918YSQ7</accession>
<evidence type="ECO:0000259" key="3">
    <source>
        <dbReference type="PROSITE" id="PS50801"/>
    </source>
</evidence>
<dbReference type="PANTHER" id="PTHR33495">
    <property type="entry name" value="ANTI-SIGMA FACTOR ANTAGONIST TM_1081-RELATED-RELATED"/>
    <property type="match status" value="1"/>
</dbReference>
<reference evidence="4" key="1">
    <citation type="journal article" date="2014" name="Int. J. Syst. Evol. Microbiol.">
        <title>Complete genome sequence of Corynebacterium casei LMG S-19264T (=DSM 44701T), isolated from a smear-ripened cheese.</title>
        <authorList>
            <consortium name="US DOE Joint Genome Institute (JGI-PGF)"/>
            <person name="Walter F."/>
            <person name="Albersmeier A."/>
            <person name="Kalinowski J."/>
            <person name="Ruckert C."/>
        </authorList>
    </citation>
    <scope>NUCLEOTIDE SEQUENCE</scope>
    <source>
        <strain evidence="4">JCM 4714</strain>
    </source>
</reference>
<dbReference type="GO" id="GO:0043856">
    <property type="term" value="F:anti-sigma factor antagonist activity"/>
    <property type="evidence" value="ECO:0007669"/>
    <property type="project" value="InterPro"/>
</dbReference>